<keyword evidence="3" id="KW-0804">Transcription</keyword>
<dbReference type="RefSeq" id="WP_211950729.1">
    <property type="nucleotide sequence ID" value="NZ_CAJPUY010000033.1"/>
</dbReference>
<organism evidence="6 7">
    <name type="scientific">Cupriavidus yeoncheonensis</name>
    <dbReference type="NCBI Taxonomy" id="1462994"/>
    <lineage>
        <taxon>Bacteria</taxon>
        <taxon>Pseudomonadati</taxon>
        <taxon>Pseudomonadota</taxon>
        <taxon>Betaproteobacteria</taxon>
        <taxon>Burkholderiales</taxon>
        <taxon>Burkholderiaceae</taxon>
        <taxon>Cupriavidus</taxon>
    </lineage>
</organism>
<dbReference type="Proteomes" id="UP000672934">
    <property type="component" value="Unassembled WGS sequence"/>
</dbReference>
<keyword evidence="1" id="KW-0805">Transcription regulation</keyword>
<evidence type="ECO:0000313" key="6">
    <source>
        <dbReference type="EMBL" id="CAG2157073.1"/>
    </source>
</evidence>
<dbReference type="InterPro" id="IPR009057">
    <property type="entry name" value="Homeodomain-like_sf"/>
</dbReference>
<dbReference type="Pfam" id="PF00440">
    <property type="entry name" value="TetR_N"/>
    <property type="match status" value="1"/>
</dbReference>
<evidence type="ECO:0000256" key="4">
    <source>
        <dbReference type="PROSITE-ProRule" id="PRU00335"/>
    </source>
</evidence>
<dbReference type="GO" id="GO:0000976">
    <property type="term" value="F:transcription cis-regulatory region binding"/>
    <property type="evidence" value="ECO:0007669"/>
    <property type="project" value="TreeGrafter"/>
</dbReference>
<gene>
    <name evidence="6" type="primary">acrR</name>
    <name evidence="6" type="ORF">LMG31506_05897</name>
</gene>
<feature type="domain" description="HTH tetR-type" evidence="5">
    <location>
        <begin position="14"/>
        <end position="74"/>
    </location>
</feature>
<proteinExistence type="predicted"/>
<evidence type="ECO:0000256" key="2">
    <source>
        <dbReference type="ARBA" id="ARBA00023125"/>
    </source>
</evidence>
<feature type="DNA-binding region" description="H-T-H motif" evidence="4">
    <location>
        <begin position="37"/>
        <end position="56"/>
    </location>
</feature>
<evidence type="ECO:0000313" key="7">
    <source>
        <dbReference type="Proteomes" id="UP000672934"/>
    </source>
</evidence>
<evidence type="ECO:0000259" key="5">
    <source>
        <dbReference type="PROSITE" id="PS50977"/>
    </source>
</evidence>
<name>A0A916N7M4_9BURK</name>
<dbReference type="InterPro" id="IPR001647">
    <property type="entry name" value="HTH_TetR"/>
</dbReference>
<evidence type="ECO:0000256" key="1">
    <source>
        <dbReference type="ARBA" id="ARBA00023015"/>
    </source>
</evidence>
<dbReference type="Gene3D" id="1.10.357.10">
    <property type="entry name" value="Tetracycline Repressor, domain 2"/>
    <property type="match status" value="1"/>
</dbReference>
<accession>A0A916N7M4</accession>
<dbReference type="PRINTS" id="PR00455">
    <property type="entry name" value="HTHTETR"/>
</dbReference>
<dbReference type="PANTHER" id="PTHR30055">
    <property type="entry name" value="HTH-TYPE TRANSCRIPTIONAL REGULATOR RUTR"/>
    <property type="match status" value="1"/>
</dbReference>
<evidence type="ECO:0000256" key="3">
    <source>
        <dbReference type="ARBA" id="ARBA00023163"/>
    </source>
</evidence>
<dbReference type="GO" id="GO:0003700">
    <property type="term" value="F:DNA-binding transcription factor activity"/>
    <property type="evidence" value="ECO:0007669"/>
    <property type="project" value="TreeGrafter"/>
</dbReference>
<sequence>MSRPSPAAPSREAPSRVTEILDAAAEAFNQQGYDATSLDYIGDVLGVTKGSIYYHYRSKADLFVAVYRRVMEMNIETVEPIAAQKDVPAVQRLYRMAHAHSMQVMKHLSYQRVAVQGLEAQLMGRVNEEQRARLNDVIQLRDRYEKLFVRMITQAIEAGDLPQQNPRLAVKPLFGAINWTTMWYQPRPGETAEDRDRIATQLASFVVGGLRQPFRPDPPG</sequence>
<keyword evidence="7" id="KW-1185">Reference proteome</keyword>
<dbReference type="Gene3D" id="1.10.10.60">
    <property type="entry name" value="Homeodomain-like"/>
    <property type="match status" value="1"/>
</dbReference>
<dbReference type="InterPro" id="IPR036271">
    <property type="entry name" value="Tet_transcr_reg_TetR-rel_C_sf"/>
</dbReference>
<dbReference type="PROSITE" id="PS50977">
    <property type="entry name" value="HTH_TETR_2"/>
    <property type="match status" value="1"/>
</dbReference>
<keyword evidence="2 4" id="KW-0238">DNA-binding</keyword>
<reference evidence="6" key="1">
    <citation type="submission" date="2021-03" db="EMBL/GenBank/DDBJ databases">
        <authorList>
            <person name="Peeters C."/>
        </authorList>
    </citation>
    <scope>NUCLEOTIDE SEQUENCE</scope>
    <source>
        <strain evidence="6">LMG 31506</strain>
    </source>
</reference>
<dbReference type="InterPro" id="IPR041490">
    <property type="entry name" value="KstR2_TetR_C"/>
</dbReference>
<protein>
    <submittedName>
        <fullName evidence="6">HTH-type transcriptional regulator AcrR</fullName>
    </submittedName>
</protein>
<dbReference type="InterPro" id="IPR050109">
    <property type="entry name" value="HTH-type_TetR-like_transc_reg"/>
</dbReference>
<dbReference type="PANTHER" id="PTHR30055:SF234">
    <property type="entry name" value="HTH-TYPE TRANSCRIPTIONAL REGULATOR BETI"/>
    <property type="match status" value="1"/>
</dbReference>
<dbReference type="EMBL" id="CAJPUY010000033">
    <property type="protein sequence ID" value="CAG2157073.1"/>
    <property type="molecule type" value="Genomic_DNA"/>
</dbReference>
<dbReference type="AlphaFoldDB" id="A0A916N7M4"/>
<dbReference type="Pfam" id="PF17932">
    <property type="entry name" value="TetR_C_24"/>
    <property type="match status" value="1"/>
</dbReference>
<dbReference type="SUPFAM" id="SSF48498">
    <property type="entry name" value="Tetracyclin repressor-like, C-terminal domain"/>
    <property type="match status" value="1"/>
</dbReference>
<comment type="caution">
    <text evidence="6">The sequence shown here is derived from an EMBL/GenBank/DDBJ whole genome shotgun (WGS) entry which is preliminary data.</text>
</comment>
<dbReference type="SUPFAM" id="SSF46689">
    <property type="entry name" value="Homeodomain-like"/>
    <property type="match status" value="1"/>
</dbReference>